<protein>
    <submittedName>
        <fullName evidence="2">Uncharacterized protein</fullName>
    </submittedName>
</protein>
<feature type="transmembrane region" description="Helical" evidence="1">
    <location>
        <begin position="5"/>
        <end position="25"/>
    </location>
</feature>
<proteinExistence type="predicted"/>
<evidence type="ECO:0000313" key="3">
    <source>
        <dbReference type="Proteomes" id="UP001518925"/>
    </source>
</evidence>
<dbReference type="EMBL" id="JAFELM010000019">
    <property type="protein sequence ID" value="MBM6617207.1"/>
    <property type="molecule type" value="Genomic_DNA"/>
</dbReference>
<keyword evidence="1" id="KW-0812">Transmembrane</keyword>
<accession>A0ABS2DFG2</accession>
<reference evidence="2 3" key="1">
    <citation type="submission" date="2021-02" db="EMBL/GenBank/DDBJ databases">
        <title>Bacillus sp. RD4P76, an endophyte from a halophyte.</title>
        <authorList>
            <person name="Sun J.-Q."/>
        </authorList>
    </citation>
    <scope>NUCLEOTIDE SEQUENCE [LARGE SCALE GENOMIC DNA]</scope>
    <source>
        <strain evidence="2 3">RD4P76</strain>
    </source>
</reference>
<dbReference type="RefSeq" id="WP_204202585.1">
    <property type="nucleotide sequence ID" value="NZ_JAFELM010000019.1"/>
</dbReference>
<dbReference type="InterPro" id="IPR058724">
    <property type="entry name" value="YhzF"/>
</dbReference>
<name>A0ABS2DFG2_9BACI</name>
<gene>
    <name evidence="2" type="ORF">JR050_05900</name>
</gene>
<dbReference type="Proteomes" id="UP001518925">
    <property type="component" value="Unassembled WGS sequence"/>
</dbReference>
<feature type="transmembrane region" description="Helical" evidence="1">
    <location>
        <begin position="45"/>
        <end position="63"/>
    </location>
</feature>
<organism evidence="2 3">
    <name type="scientific">Bacillus suaedaesalsae</name>
    <dbReference type="NCBI Taxonomy" id="2810349"/>
    <lineage>
        <taxon>Bacteria</taxon>
        <taxon>Bacillati</taxon>
        <taxon>Bacillota</taxon>
        <taxon>Bacilli</taxon>
        <taxon>Bacillales</taxon>
        <taxon>Bacillaceae</taxon>
        <taxon>Bacillus</taxon>
    </lineage>
</organism>
<comment type="caution">
    <text evidence="2">The sequence shown here is derived from an EMBL/GenBank/DDBJ whole genome shotgun (WGS) entry which is preliminary data.</text>
</comment>
<evidence type="ECO:0000256" key="1">
    <source>
        <dbReference type="SAM" id="Phobius"/>
    </source>
</evidence>
<keyword evidence="1" id="KW-0472">Membrane</keyword>
<evidence type="ECO:0000313" key="2">
    <source>
        <dbReference type="EMBL" id="MBM6617207.1"/>
    </source>
</evidence>
<sequence>MMIGLVLICGIVGIIFYLKMIKFLFSSKVNAAYPPVRVLREKAKAMGVIGTIFIVFSFILYLFI</sequence>
<keyword evidence="1" id="KW-1133">Transmembrane helix</keyword>
<dbReference type="Pfam" id="PF26302">
    <property type="entry name" value="YhzF"/>
    <property type="match status" value="1"/>
</dbReference>
<keyword evidence="3" id="KW-1185">Reference proteome</keyword>